<comment type="caution">
    <text evidence="10">The sequence shown here is derived from an EMBL/GenBank/DDBJ whole genome shotgun (WGS) entry which is preliminary data.</text>
</comment>
<evidence type="ECO:0000313" key="10">
    <source>
        <dbReference type="EMBL" id="GHA17395.1"/>
    </source>
</evidence>
<dbReference type="EMBL" id="BMXA01000006">
    <property type="protein sequence ID" value="GHA17395.1"/>
    <property type="molecule type" value="Genomic_DNA"/>
</dbReference>
<reference evidence="10" key="2">
    <citation type="submission" date="2020-09" db="EMBL/GenBank/DDBJ databases">
        <authorList>
            <person name="Sun Q."/>
            <person name="Kim S."/>
        </authorList>
    </citation>
    <scope>NUCLEOTIDE SEQUENCE</scope>
    <source>
        <strain evidence="10">KCTC 12711</strain>
    </source>
</reference>
<evidence type="ECO:0000256" key="8">
    <source>
        <dbReference type="ARBA" id="ARBA00035655"/>
    </source>
</evidence>
<comment type="subcellular location">
    <subcellularLocation>
        <location evidence="1">Cell inner membrane</location>
        <topology evidence="1">Multi-pass membrane protein</topology>
    </subcellularLocation>
</comment>
<dbReference type="InterPro" id="IPR007272">
    <property type="entry name" value="Sulf_transp_TsuA/YedE"/>
</dbReference>
<keyword evidence="3" id="KW-1003">Cell membrane</keyword>
<name>A0A918VRX6_9GAMM</name>
<proteinExistence type="inferred from homology"/>
<evidence type="ECO:0000256" key="2">
    <source>
        <dbReference type="ARBA" id="ARBA00022448"/>
    </source>
</evidence>
<evidence type="ECO:0000256" key="7">
    <source>
        <dbReference type="ARBA" id="ARBA00023136"/>
    </source>
</evidence>
<feature type="transmembrane region" description="Helical" evidence="9">
    <location>
        <begin position="6"/>
        <end position="36"/>
    </location>
</feature>
<dbReference type="PANTHER" id="PTHR30574:SF1">
    <property type="entry name" value="SULPHUR TRANSPORT DOMAIN-CONTAINING PROTEIN"/>
    <property type="match status" value="1"/>
</dbReference>
<reference evidence="10" key="1">
    <citation type="journal article" date="2014" name="Int. J. Syst. Evol. Microbiol.">
        <title>Complete genome sequence of Corynebacterium casei LMG S-19264T (=DSM 44701T), isolated from a smear-ripened cheese.</title>
        <authorList>
            <consortium name="US DOE Joint Genome Institute (JGI-PGF)"/>
            <person name="Walter F."/>
            <person name="Albersmeier A."/>
            <person name="Kalinowski J."/>
            <person name="Ruckert C."/>
        </authorList>
    </citation>
    <scope>NUCLEOTIDE SEQUENCE</scope>
    <source>
        <strain evidence="10">KCTC 12711</strain>
    </source>
</reference>
<feature type="transmembrane region" description="Helical" evidence="9">
    <location>
        <begin position="80"/>
        <end position="97"/>
    </location>
</feature>
<dbReference type="GO" id="GO:0005886">
    <property type="term" value="C:plasma membrane"/>
    <property type="evidence" value="ECO:0007669"/>
    <property type="project" value="UniProtKB-SubCell"/>
</dbReference>
<evidence type="ECO:0000256" key="6">
    <source>
        <dbReference type="ARBA" id="ARBA00022989"/>
    </source>
</evidence>
<dbReference type="AlphaFoldDB" id="A0A918VRX6"/>
<dbReference type="RefSeq" id="WP_229794318.1">
    <property type="nucleotide sequence ID" value="NZ_BMXA01000006.1"/>
</dbReference>
<protein>
    <submittedName>
        <fullName evidence="10">Membrane protein</fullName>
    </submittedName>
</protein>
<keyword evidence="5 9" id="KW-0812">Transmembrane</keyword>
<dbReference type="PANTHER" id="PTHR30574">
    <property type="entry name" value="INNER MEMBRANE PROTEIN YEDE"/>
    <property type="match status" value="1"/>
</dbReference>
<keyword evidence="7 9" id="KW-0472">Membrane</keyword>
<feature type="transmembrane region" description="Helical" evidence="9">
    <location>
        <begin position="48"/>
        <end position="68"/>
    </location>
</feature>
<evidence type="ECO:0000256" key="5">
    <source>
        <dbReference type="ARBA" id="ARBA00022692"/>
    </source>
</evidence>
<evidence type="ECO:0000256" key="1">
    <source>
        <dbReference type="ARBA" id="ARBA00004429"/>
    </source>
</evidence>
<gene>
    <name evidence="10" type="ORF">GCM10008090_28860</name>
</gene>
<evidence type="ECO:0000256" key="4">
    <source>
        <dbReference type="ARBA" id="ARBA00022519"/>
    </source>
</evidence>
<evidence type="ECO:0000256" key="3">
    <source>
        <dbReference type="ARBA" id="ARBA00022475"/>
    </source>
</evidence>
<keyword evidence="11" id="KW-1185">Reference proteome</keyword>
<evidence type="ECO:0000313" key="11">
    <source>
        <dbReference type="Proteomes" id="UP000614811"/>
    </source>
</evidence>
<dbReference type="Proteomes" id="UP000614811">
    <property type="component" value="Unassembled WGS sequence"/>
</dbReference>
<comment type="similarity">
    <text evidence="8">Belongs to the TsuA/YedE (TC 9.B.102) family.</text>
</comment>
<keyword evidence="2" id="KW-0813">Transport</keyword>
<evidence type="ECO:0000256" key="9">
    <source>
        <dbReference type="SAM" id="Phobius"/>
    </source>
</evidence>
<accession>A0A918VRX6</accession>
<keyword evidence="6 9" id="KW-1133">Transmembrane helix</keyword>
<feature type="transmembrane region" description="Helical" evidence="9">
    <location>
        <begin position="117"/>
        <end position="137"/>
    </location>
</feature>
<dbReference type="Pfam" id="PF04143">
    <property type="entry name" value="Sulf_transp"/>
    <property type="match status" value="1"/>
</dbReference>
<sequence length="140" mass="14337">MMHDFIYALIGGGLIGVATVLLMAAEGNILGISGILSRSLTPPTEHAIWRWVFLAGLMLSPVILLSVTKLTMPLEITPNPWLLAIAGLLVGLGTVIGNGCTSGHGVCGISRMSPRSIVATSVFIGTAVATVAVMNLATGG</sequence>
<organism evidence="10 11">
    <name type="scientific">Arenicella chitinivorans</name>
    <dbReference type="NCBI Taxonomy" id="1329800"/>
    <lineage>
        <taxon>Bacteria</taxon>
        <taxon>Pseudomonadati</taxon>
        <taxon>Pseudomonadota</taxon>
        <taxon>Gammaproteobacteria</taxon>
        <taxon>Arenicellales</taxon>
        <taxon>Arenicellaceae</taxon>
        <taxon>Arenicella</taxon>
    </lineage>
</organism>
<keyword evidence="4" id="KW-0997">Cell inner membrane</keyword>